<dbReference type="GeneID" id="20317673"/>
<sequence>MPCLNKAWPTDSSPLNQQTRRGHGQSTIKHPFMRILALASILPCAENLKSNSTRFFTCAPRTTFRVVGKWNNLLPTVAHAPCGIQFKALLHCAAIRESLSARTGKVTLPRLMNLMSSATPFSACLSVGRMQRGDKDKAVSENPDPLNQSLLRFRFNAHRLLATSVVSPKIPGDAQASAATPLVTEVERVGIRHFLGLHRLPSLLYSPEERRNTFETLWELLLSRPERDVALVNKYLFSRIDSGLDFSSDKILQAMKQAGLEPNTALKNANLKPDLYIFSQVLYGYLKAGCPEEVASTKEIMARLGLWPSLQGYEGILSAYAELGKRSELLSTLNEAWEYLASRRKPHFATSDGFPPSFIIRLYVRLICAEPQPDGTCAELLSRLPMPIDSSTRTRALEGTKRLLAGGRLNAAQELFKRADPESATDSYLCSLHRYMSVGGLNPEDVVKFWELADVTGSRLSMLQRQVRGDLRRRPSTPSPLYEDLRNALLKKDVEGAFGLLNKMPHVGSGILSGYIVPQLLNLGVAPTDIVDRIERPELRPVAAFGCFIHSLTTNRNSTSSSSVDFEAAEKLVDQFVQQGYSLDDQAVSLSTFAVRQLVSPLEDMPETSSDIAVQQMVKSLELIGKMVSPKCLKGLVCQLFQHFLQRYEASSKGNHQRPTAQDHMALQRLIDSCILMDIKFHRDHWIFYSFNNCEFTLDKIDQLKFLPVSDARPVEETLKPMSMRKRVRNLLMAGDVESVLSAITQAKSWTDDRKSSGGPEASSNTSFPDAVAVAYQLMQDLSSKVEPPNTVSYPIAPKDVERLFWASWNNQLLPNAGRAISQVATIYRKTSDVKGLAEYFNRASKQLGNFLDVLLLRESMRTLLDDDFSNNLRLLQSMINNPNGSLSTFAAKTCLLEDLLVTTYPDKLKDLTDFHRGSTDYWPTKVLSKRLPTGHLQKLRSLHDATDDLCKSNELFAAHSLRLWASQLGLLIFPRTNELLLLFPHLNPSRQRQISLPQWCMSHELSQHFPVNLDHRFLTSLDSLIIDRSQETLASTVKSVATCLVDRMASNRIDSISSNWVPTWLVVCQRLHQTGSMFTSPEPYTALAAEFLRQGASAQLNVMGELDHWFFYAPTTHHKSALVLAALASPPFQGWGIAKLRSQPDLLCSVGTKIDPSTVLSDEQQSFFNDAILKMSRKRTMELSAILKDTQFDKDALKVVCDKFTTDEMCNELAAHLLITDGLLKPLVGFLQEVYPHSVIPFCDKLLTKLIHTSRQVRLVRACYDTMKQWSVDVTSLSPENQAFIYASHRFLETAQEDLLDPLEHLARKVPTEIRESWLKELKYSLAVDDFITTCELLNKLDPSLRDSAVSFVVYSMVGPSETARINKLLTTVAEHSDVQMLKLVAKVARPFLPGGLSEAYQALSCVYNDEKTTWFDGACIRYHKLGPLRHMKPPSTTRDEVGSDTVAKVISAPKQSIFSVVQAILKVQTDPEKLKATLEDLLSNWSPNQKATVANHLIAKGAADAVESIMNMSSTPEKAKRDSPSVEFAKIVSASLADPLNATNDSSSELARSALQKLKRMNSGQLITCLKGPHVEMLFRSWPLDQLGDLLELVNSASEHEKNSLNLQLAAIMINRNRHNIAKQIVKSTGPLPTAFLAGSPRHILSVPELEATLTYLSENDPDHMATFVDASLRNAVFTTNPRQVNDVVNFVRAVDSHPLSFNLRDICQLPTTDLIARFLQRTPELPNDVKNILKAVLPPARA</sequence>
<feature type="compositionally biased region" description="Polar residues" evidence="1">
    <location>
        <begin position="10"/>
        <end position="24"/>
    </location>
</feature>
<dbReference type="CTD" id="20317673"/>
<evidence type="ECO:0000256" key="1">
    <source>
        <dbReference type="SAM" id="MobiDB-lite"/>
    </source>
</evidence>
<gene>
    <name evidence="2" type="ORF">T265_03486</name>
</gene>
<accession>A0A074ZS86</accession>
<organism evidence="2 3">
    <name type="scientific">Opisthorchis viverrini</name>
    <name type="common">Southeast Asian liver fluke</name>
    <dbReference type="NCBI Taxonomy" id="6198"/>
    <lineage>
        <taxon>Eukaryota</taxon>
        <taxon>Metazoa</taxon>
        <taxon>Spiralia</taxon>
        <taxon>Lophotrochozoa</taxon>
        <taxon>Platyhelminthes</taxon>
        <taxon>Trematoda</taxon>
        <taxon>Digenea</taxon>
        <taxon>Opisthorchiida</taxon>
        <taxon>Opisthorchiata</taxon>
        <taxon>Opisthorchiidae</taxon>
        <taxon>Opisthorchis</taxon>
    </lineage>
</organism>
<keyword evidence="3" id="KW-1185">Reference proteome</keyword>
<dbReference type="KEGG" id="ovi:T265_03486"/>
<feature type="region of interest" description="Disordered" evidence="1">
    <location>
        <begin position="1"/>
        <end position="24"/>
    </location>
</feature>
<dbReference type="RefSeq" id="XP_009166250.1">
    <property type="nucleotide sequence ID" value="XM_009167986.1"/>
</dbReference>
<protein>
    <submittedName>
        <fullName evidence="2">Uncharacterized protein</fullName>
    </submittedName>
</protein>
<proteinExistence type="predicted"/>
<name>A0A074ZS86_OPIVI</name>
<evidence type="ECO:0000313" key="3">
    <source>
        <dbReference type="Proteomes" id="UP000054324"/>
    </source>
</evidence>
<dbReference type="InterPro" id="IPR011990">
    <property type="entry name" value="TPR-like_helical_dom_sf"/>
</dbReference>
<dbReference type="OrthoDB" id="185373at2759"/>
<evidence type="ECO:0000313" key="2">
    <source>
        <dbReference type="EMBL" id="KER30006.1"/>
    </source>
</evidence>
<dbReference type="STRING" id="6198.A0A074ZS86"/>
<dbReference type="Proteomes" id="UP000054324">
    <property type="component" value="Unassembled WGS sequence"/>
</dbReference>
<dbReference type="EMBL" id="KL596668">
    <property type="protein sequence ID" value="KER30006.1"/>
    <property type="molecule type" value="Genomic_DNA"/>
</dbReference>
<dbReference type="Gene3D" id="1.25.40.10">
    <property type="entry name" value="Tetratricopeptide repeat domain"/>
    <property type="match status" value="1"/>
</dbReference>
<reference evidence="2 3" key="1">
    <citation type="submission" date="2013-11" db="EMBL/GenBank/DDBJ databases">
        <title>Opisthorchis viverrini - life in the bile duct.</title>
        <authorList>
            <person name="Young N.D."/>
            <person name="Nagarajan N."/>
            <person name="Lin S.J."/>
            <person name="Korhonen P.K."/>
            <person name="Jex A.R."/>
            <person name="Hall R.S."/>
            <person name="Safavi-Hemami H."/>
            <person name="Kaewkong W."/>
            <person name="Bertrand D."/>
            <person name="Gao S."/>
            <person name="Seet Q."/>
            <person name="Wongkham S."/>
            <person name="Teh B.T."/>
            <person name="Wongkham C."/>
            <person name="Intapan P.M."/>
            <person name="Maleewong W."/>
            <person name="Yang X."/>
            <person name="Hu M."/>
            <person name="Wang Z."/>
            <person name="Hofmann A."/>
            <person name="Sternberg P.W."/>
            <person name="Tan P."/>
            <person name="Wang J."/>
            <person name="Gasser R.B."/>
        </authorList>
    </citation>
    <scope>NUCLEOTIDE SEQUENCE [LARGE SCALE GENOMIC DNA]</scope>
</reference>